<keyword evidence="4 5" id="KW-0067">ATP-binding</keyword>
<evidence type="ECO:0000313" key="7">
    <source>
        <dbReference type="EMBL" id="MRG98170.1"/>
    </source>
</evidence>
<dbReference type="EMBL" id="WJIE01000026">
    <property type="protein sequence ID" value="MRG98170.1"/>
    <property type="molecule type" value="Genomic_DNA"/>
</dbReference>
<accession>A0A6N7Q5L3</accession>
<dbReference type="SUPFAM" id="SSF56112">
    <property type="entry name" value="Protein kinase-like (PK-like)"/>
    <property type="match status" value="1"/>
</dbReference>
<dbReference type="SMART" id="SM00220">
    <property type="entry name" value="S_TKc"/>
    <property type="match status" value="1"/>
</dbReference>
<dbReference type="PROSITE" id="PS00107">
    <property type="entry name" value="PROTEIN_KINASE_ATP"/>
    <property type="match status" value="1"/>
</dbReference>
<dbReference type="PANTHER" id="PTHR11042:SF190">
    <property type="entry name" value="MITOSIS INHIBITOR PROTEIN KINASE MIK1"/>
    <property type="match status" value="1"/>
</dbReference>
<evidence type="ECO:0000256" key="1">
    <source>
        <dbReference type="ARBA" id="ARBA00022679"/>
    </source>
</evidence>
<proteinExistence type="predicted"/>
<dbReference type="Pfam" id="PF00069">
    <property type="entry name" value="Pkinase"/>
    <property type="match status" value="1"/>
</dbReference>
<evidence type="ECO:0000256" key="4">
    <source>
        <dbReference type="ARBA" id="ARBA00022840"/>
    </source>
</evidence>
<protein>
    <submittedName>
        <fullName evidence="7">Protein kinase</fullName>
    </submittedName>
</protein>
<evidence type="ECO:0000256" key="5">
    <source>
        <dbReference type="PROSITE-ProRule" id="PRU10141"/>
    </source>
</evidence>
<dbReference type="Proteomes" id="UP000440224">
    <property type="component" value="Unassembled WGS sequence"/>
</dbReference>
<dbReference type="GO" id="GO:0005737">
    <property type="term" value="C:cytoplasm"/>
    <property type="evidence" value="ECO:0007669"/>
    <property type="project" value="TreeGrafter"/>
</dbReference>
<feature type="domain" description="Protein kinase" evidence="6">
    <location>
        <begin position="22"/>
        <end position="260"/>
    </location>
</feature>
<dbReference type="InterPro" id="IPR000719">
    <property type="entry name" value="Prot_kinase_dom"/>
</dbReference>
<comment type="caution">
    <text evidence="7">The sequence shown here is derived from an EMBL/GenBank/DDBJ whole genome shotgun (WGS) entry which is preliminary data.</text>
</comment>
<reference evidence="7 8" key="1">
    <citation type="submission" date="2019-10" db="EMBL/GenBank/DDBJ databases">
        <title>A soil myxobacterium in the family Polyangiaceae.</title>
        <authorList>
            <person name="Li Y."/>
            <person name="Wang J."/>
        </authorList>
    </citation>
    <scope>NUCLEOTIDE SEQUENCE [LARGE SCALE GENOMIC DNA]</scope>
    <source>
        <strain evidence="7 8">DSM 14734</strain>
    </source>
</reference>
<evidence type="ECO:0000256" key="2">
    <source>
        <dbReference type="ARBA" id="ARBA00022741"/>
    </source>
</evidence>
<dbReference type="CDD" id="cd14014">
    <property type="entry name" value="STKc_PknB_like"/>
    <property type="match status" value="1"/>
</dbReference>
<keyword evidence="2 5" id="KW-0547">Nucleotide-binding</keyword>
<keyword evidence="1" id="KW-0808">Transferase</keyword>
<dbReference type="PANTHER" id="PTHR11042">
    <property type="entry name" value="EUKARYOTIC TRANSLATION INITIATION FACTOR 2-ALPHA KINASE EIF2-ALPHA KINASE -RELATED"/>
    <property type="match status" value="1"/>
</dbReference>
<dbReference type="Gene3D" id="1.10.510.10">
    <property type="entry name" value="Transferase(Phosphotransferase) domain 1"/>
    <property type="match status" value="1"/>
</dbReference>
<keyword evidence="8" id="KW-1185">Reference proteome</keyword>
<feature type="binding site" evidence="5">
    <location>
        <position position="51"/>
    </location>
    <ligand>
        <name>ATP</name>
        <dbReference type="ChEBI" id="CHEBI:30616"/>
    </ligand>
</feature>
<dbReference type="PROSITE" id="PS50011">
    <property type="entry name" value="PROTEIN_KINASE_DOM"/>
    <property type="match status" value="1"/>
</dbReference>
<organism evidence="7 8">
    <name type="scientific">Polyangium spumosum</name>
    <dbReference type="NCBI Taxonomy" id="889282"/>
    <lineage>
        <taxon>Bacteria</taxon>
        <taxon>Pseudomonadati</taxon>
        <taxon>Myxococcota</taxon>
        <taxon>Polyangia</taxon>
        <taxon>Polyangiales</taxon>
        <taxon>Polyangiaceae</taxon>
        <taxon>Polyangium</taxon>
    </lineage>
</organism>
<dbReference type="GO" id="GO:0005524">
    <property type="term" value="F:ATP binding"/>
    <property type="evidence" value="ECO:0007669"/>
    <property type="project" value="UniProtKB-UniRule"/>
</dbReference>
<dbReference type="AlphaFoldDB" id="A0A6N7Q5L3"/>
<gene>
    <name evidence="7" type="ORF">GF068_40605</name>
</gene>
<evidence type="ECO:0000313" key="8">
    <source>
        <dbReference type="Proteomes" id="UP000440224"/>
    </source>
</evidence>
<sequence length="330" mass="36027">MRSVSVAPGRDELRRNIVKSRYELQEKLGEGGFGVVHRAVDKETGQVVAIKILKDRSPDGKARFQREALMLYKELDNPFIVDLVDHDLEAEEPYIVLEFCDQGSLRNLIGKLTWRSVAGILVQVIEGLRAIHDKKGFHRDLKPDNLLVKTEEPRTFVVKIADFGLARVPGVGTMMTRGPGGTRGYIAREILEGDAFSAAADIYSLGVVVTELLTGARDPSALQNADLPPAFRNLVLDMTSDKPENRPDAGRIAAVLLSLLNPPPVQIPQQQRAPVANPSAASGLSAPVVIGGLLLTVAAFTALAALAEGRPEWDESVRRYRGKDGRFKKP</sequence>
<dbReference type="InterPro" id="IPR011009">
    <property type="entry name" value="Kinase-like_dom_sf"/>
</dbReference>
<dbReference type="InterPro" id="IPR050339">
    <property type="entry name" value="CC_SR_Kinase"/>
</dbReference>
<dbReference type="GO" id="GO:0004672">
    <property type="term" value="F:protein kinase activity"/>
    <property type="evidence" value="ECO:0007669"/>
    <property type="project" value="InterPro"/>
</dbReference>
<keyword evidence="3 7" id="KW-0418">Kinase</keyword>
<name>A0A6N7Q5L3_9BACT</name>
<evidence type="ECO:0000256" key="3">
    <source>
        <dbReference type="ARBA" id="ARBA00022777"/>
    </source>
</evidence>
<dbReference type="InterPro" id="IPR017441">
    <property type="entry name" value="Protein_kinase_ATP_BS"/>
</dbReference>
<evidence type="ECO:0000259" key="6">
    <source>
        <dbReference type="PROSITE" id="PS50011"/>
    </source>
</evidence>